<protein>
    <recommendedName>
        <fullName evidence="12">Disease resistance RPP13-like protein 1</fullName>
    </recommendedName>
</protein>
<dbReference type="InterPro" id="IPR057135">
    <property type="entry name" value="At4g27190-like_LRR"/>
</dbReference>
<dbReference type="Gene3D" id="1.10.10.10">
    <property type="entry name" value="Winged helix-like DNA-binding domain superfamily/Winged helix DNA-binding domain"/>
    <property type="match status" value="1"/>
</dbReference>
<dbReference type="PRINTS" id="PR00364">
    <property type="entry name" value="DISEASERSIST"/>
</dbReference>
<dbReference type="Pfam" id="PF25019">
    <property type="entry name" value="LRR_R13L1-DRL21"/>
    <property type="match status" value="1"/>
</dbReference>
<proteinExistence type="predicted"/>
<reference evidence="10" key="1">
    <citation type="journal article" date="2023" name="Plant J.">
        <title>Genome sequences and population genomics provide insights into the demographic history, inbreeding, and mutation load of two 'living fossil' tree species of Dipteronia.</title>
        <authorList>
            <person name="Feng Y."/>
            <person name="Comes H.P."/>
            <person name="Chen J."/>
            <person name="Zhu S."/>
            <person name="Lu R."/>
            <person name="Zhang X."/>
            <person name="Li P."/>
            <person name="Qiu J."/>
            <person name="Olsen K.M."/>
            <person name="Qiu Y."/>
        </authorList>
    </citation>
    <scope>NUCLEOTIDE SEQUENCE</scope>
    <source>
        <strain evidence="10">KIB01</strain>
    </source>
</reference>
<dbReference type="SUPFAM" id="SSF52058">
    <property type="entry name" value="L domain-like"/>
    <property type="match status" value="1"/>
</dbReference>
<dbReference type="EMBL" id="JANJYI010000008">
    <property type="protein sequence ID" value="KAK2640074.1"/>
    <property type="molecule type" value="Genomic_DNA"/>
</dbReference>
<dbReference type="Gene3D" id="3.40.50.300">
    <property type="entry name" value="P-loop containing nucleotide triphosphate hydrolases"/>
    <property type="match status" value="2"/>
</dbReference>
<dbReference type="InterPro" id="IPR038005">
    <property type="entry name" value="RX-like_CC"/>
</dbReference>
<dbReference type="Gene3D" id="3.80.10.10">
    <property type="entry name" value="Ribonuclease Inhibitor"/>
    <property type="match status" value="2"/>
</dbReference>
<evidence type="ECO:0000259" key="7">
    <source>
        <dbReference type="Pfam" id="PF23247"/>
    </source>
</evidence>
<dbReference type="Pfam" id="PF18052">
    <property type="entry name" value="Rx_N"/>
    <property type="match status" value="1"/>
</dbReference>
<sequence length="974" mass="111065">MPVVELLVSAFVAVLLERLTSPELLRFLRQEGLYSKIKKWEDTLKIIQAVLGNAEDKQLKDRAVKTWLDDLRDLAYDVEDILDEFTTEAFERKLKMEQHDQPSTSKIRKFVPSCLRNLSPRAIKFNRGMESQIKDVSSRFEHLCRLRERLGLKENNTGGTSSNAAPRRPPSSSVPTEAVIYGRDGDKAKILEMVLKDEPTDANFRVIPIVGMGGVGKTTLARVVYNDTMVQSFELKAWELSTAQNKLKEKANGRKFLLMLDDVWRMNYGEWESLKSPFMAGARGSRMIVTTCLRDVALTIRPSGFYPLDLLPYEDCWLVFSMHAFENGDIPEHAYGNIESIRQKVIERSKGLPLAARSLGGLLRSKKKDEWLVILNSEIWDLSKEGDNEVPAALKLSYHHLPSHLKRCFAFCAIFPKDFEFEEEELMLLWMAEGLIQQSTKDKKPEDFGGEYFHDLLSRSIFQQSSSNISKFTMHDLIHDLAQWAFGEIILRVENVMGDDKKPGELGKVRYFLYTTEYLEGKMKFEVLNEVESLRSRIRTFLPIFRKDYRECFITNTIIFDLVPNLKRLRALSLRTYNVTKLPSNFRYLIKLHHLDNKGTFSIKEMPSGMKALESLQKLSNFIVGKDVGSNLQDLKSLKMVRGELCISGLDNVVDCDARGLILRDKKDLKELMLEWGSQFDDSRNQVVEKYVLEMLQPNQPLEKLTIRCYGGTRFPSWVGDSSFSKVTLLRLQSCEKCISLPSLGLLGMLKDLTIKGMKGLKHLGSEIYGEGCKKPFQLLETICFENMPQWENWEPVKENDYVDAFPHLRELAVVNCPILSRRLPDCLPSLEKLVIKNCKLLVVSFSSLPLLCKLEIDGCKGLACNGPTDSKSLKSMTLADISEFGNWLRPPQGLQSFISITELWIENCSNLISFPESCGEDILGSLVWSFSRLSVAAAAVPVIKAFVFHYQNWLLVLSLLRVQTLLGNCNWHA</sequence>
<dbReference type="SUPFAM" id="SSF52540">
    <property type="entry name" value="P-loop containing nucleoside triphosphate hydrolases"/>
    <property type="match status" value="1"/>
</dbReference>
<dbReference type="PANTHER" id="PTHR23155:SF1241">
    <property type="entry name" value="DISEASE RESISTANCE RPP13-LIKE PROTEIN 1-RELATED"/>
    <property type="match status" value="1"/>
</dbReference>
<dbReference type="InterPro" id="IPR056789">
    <property type="entry name" value="LRR_R13L1-DRL21"/>
</dbReference>
<dbReference type="AlphaFoldDB" id="A0AAD9TPX5"/>
<dbReference type="InterPro" id="IPR041118">
    <property type="entry name" value="Rx_N"/>
</dbReference>
<dbReference type="InterPro" id="IPR002182">
    <property type="entry name" value="NB-ARC"/>
</dbReference>
<gene>
    <name evidence="10" type="ORF">Ddye_027869</name>
</gene>
<evidence type="ECO:0008006" key="12">
    <source>
        <dbReference type="Google" id="ProtNLM"/>
    </source>
</evidence>
<keyword evidence="3" id="KW-0611">Plant defense</keyword>
<dbReference type="CDD" id="cd14798">
    <property type="entry name" value="RX-CC_like"/>
    <property type="match status" value="1"/>
</dbReference>
<keyword evidence="1" id="KW-0677">Repeat</keyword>
<dbReference type="Pfam" id="PF23247">
    <property type="entry name" value="LRR_RPS2"/>
    <property type="match status" value="1"/>
</dbReference>
<evidence type="ECO:0000259" key="8">
    <source>
        <dbReference type="Pfam" id="PF23559"/>
    </source>
</evidence>
<dbReference type="Pfam" id="PF23559">
    <property type="entry name" value="WHD_DRP"/>
    <property type="match status" value="1"/>
</dbReference>
<name>A0AAD9TPX5_9ROSI</name>
<feature type="domain" description="Disease resistance protein At4g27190-like leucine-rich repeats" evidence="7">
    <location>
        <begin position="804"/>
        <end position="922"/>
    </location>
</feature>
<feature type="domain" description="R13L1/DRL21-like LRR repeat region" evidence="9">
    <location>
        <begin position="632"/>
        <end position="758"/>
    </location>
</feature>
<dbReference type="InterPro" id="IPR032675">
    <property type="entry name" value="LRR_dom_sf"/>
</dbReference>
<dbReference type="PANTHER" id="PTHR23155">
    <property type="entry name" value="DISEASE RESISTANCE PROTEIN RP"/>
    <property type="match status" value="1"/>
</dbReference>
<feature type="region of interest" description="Disordered" evidence="4">
    <location>
        <begin position="151"/>
        <end position="177"/>
    </location>
</feature>
<dbReference type="GO" id="GO:0098542">
    <property type="term" value="P:defense response to other organism"/>
    <property type="evidence" value="ECO:0007669"/>
    <property type="project" value="TreeGrafter"/>
</dbReference>
<evidence type="ECO:0000256" key="4">
    <source>
        <dbReference type="SAM" id="MobiDB-lite"/>
    </source>
</evidence>
<evidence type="ECO:0000256" key="2">
    <source>
        <dbReference type="ARBA" id="ARBA00022741"/>
    </source>
</evidence>
<dbReference type="Pfam" id="PF00931">
    <property type="entry name" value="NB-ARC"/>
    <property type="match status" value="2"/>
</dbReference>
<dbReference type="InterPro" id="IPR058922">
    <property type="entry name" value="WHD_DRP"/>
</dbReference>
<accession>A0AAD9TPX5</accession>
<dbReference type="InterPro" id="IPR036388">
    <property type="entry name" value="WH-like_DNA-bd_sf"/>
</dbReference>
<evidence type="ECO:0000259" key="6">
    <source>
        <dbReference type="Pfam" id="PF18052"/>
    </source>
</evidence>
<feature type="domain" description="Disease resistance N-terminal" evidence="6">
    <location>
        <begin position="8"/>
        <end position="100"/>
    </location>
</feature>
<comment type="caution">
    <text evidence="10">The sequence shown here is derived from an EMBL/GenBank/DDBJ whole genome shotgun (WGS) entry which is preliminary data.</text>
</comment>
<dbReference type="FunFam" id="1.10.10.10:FF:000322">
    <property type="entry name" value="Probable disease resistance protein At1g63360"/>
    <property type="match status" value="1"/>
</dbReference>
<evidence type="ECO:0000256" key="3">
    <source>
        <dbReference type="ARBA" id="ARBA00022821"/>
    </source>
</evidence>
<evidence type="ECO:0000256" key="1">
    <source>
        <dbReference type="ARBA" id="ARBA00022737"/>
    </source>
</evidence>
<evidence type="ECO:0000313" key="10">
    <source>
        <dbReference type="EMBL" id="KAK2640074.1"/>
    </source>
</evidence>
<evidence type="ECO:0000259" key="5">
    <source>
        <dbReference type="Pfam" id="PF00931"/>
    </source>
</evidence>
<feature type="domain" description="NB-ARC" evidence="5">
    <location>
        <begin position="243"/>
        <end position="327"/>
    </location>
</feature>
<organism evidence="10 11">
    <name type="scientific">Dipteronia dyeriana</name>
    <dbReference type="NCBI Taxonomy" id="168575"/>
    <lineage>
        <taxon>Eukaryota</taxon>
        <taxon>Viridiplantae</taxon>
        <taxon>Streptophyta</taxon>
        <taxon>Embryophyta</taxon>
        <taxon>Tracheophyta</taxon>
        <taxon>Spermatophyta</taxon>
        <taxon>Magnoliopsida</taxon>
        <taxon>eudicotyledons</taxon>
        <taxon>Gunneridae</taxon>
        <taxon>Pentapetalae</taxon>
        <taxon>rosids</taxon>
        <taxon>malvids</taxon>
        <taxon>Sapindales</taxon>
        <taxon>Sapindaceae</taxon>
        <taxon>Hippocastanoideae</taxon>
        <taxon>Acereae</taxon>
        <taxon>Dipteronia</taxon>
    </lineage>
</organism>
<dbReference type="InterPro" id="IPR027417">
    <property type="entry name" value="P-loop_NTPase"/>
</dbReference>
<evidence type="ECO:0000313" key="11">
    <source>
        <dbReference type="Proteomes" id="UP001280121"/>
    </source>
</evidence>
<dbReference type="GO" id="GO:0043531">
    <property type="term" value="F:ADP binding"/>
    <property type="evidence" value="ECO:0007669"/>
    <property type="project" value="InterPro"/>
</dbReference>
<feature type="domain" description="Disease resistance protein winged helix" evidence="8">
    <location>
        <begin position="414"/>
        <end position="482"/>
    </location>
</feature>
<dbReference type="Proteomes" id="UP001280121">
    <property type="component" value="Unassembled WGS sequence"/>
</dbReference>
<dbReference type="Gene3D" id="1.20.5.4130">
    <property type="match status" value="1"/>
</dbReference>
<dbReference type="InterPro" id="IPR044974">
    <property type="entry name" value="Disease_R_plants"/>
</dbReference>
<feature type="domain" description="NB-ARC" evidence="5">
    <location>
        <begin position="188"/>
        <end position="239"/>
    </location>
</feature>
<keyword evidence="2" id="KW-0547">Nucleotide-binding</keyword>
<keyword evidence="11" id="KW-1185">Reference proteome</keyword>
<feature type="compositionally biased region" description="Low complexity" evidence="4">
    <location>
        <begin position="161"/>
        <end position="175"/>
    </location>
</feature>
<evidence type="ECO:0000259" key="9">
    <source>
        <dbReference type="Pfam" id="PF25019"/>
    </source>
</evidence>